<dbReference type="Proteomes" id="UP000322234">
    <property type="component" value="Unassembled WGS sequence"/>
</dbReference>
<keyword evidence="3" id="KW-1185">Reference proteome</keyword>
<dbReference type="InterPro" id="IPR027685">
    <property type="entry name" value="Shroom_fam"/>
</dbReference>
<dbReference type="GO" id="GO:0051015">
    <property type="term" value="F:actin filament binding"/>
    <property type="evidence" value="ECO:0007669"/>
    <property type="project" value="InterPro"/>
</dbReference>
<dbReference type="GO" id="GO:0030864">
    <property type="term" value="C:cortical actin cytoskeleton"/>
    <property type="evidence" value="ECO:0007669"/>
    <property type="project" value="TreeGrafter"/>
</dbReference>
<dbReference type="GO" id="GO:0005912">
    <property type="term" value="C:adherens junction"/>
    <property type="evidence" value="ECO:0007669"/>
    <property type="project" value="TreeGrafter"/>
</dbReference>
<dbReference type="GO" id="GO:0016324">
    <property type="term" value="C:apical plasma membrane"/>
    <property type="evidence" value="ECO:0007669"/>
    <property type="project" value="TreeGrafter"/>
</dbReference>
<evidence type="ECO:0000256" key="1">
    <source>
        <dbReference type="SAM" id="MobiDB-lite"/>
    </source>
</evidence>
<gene>
    <name evidence="2" type="ORF">E5288_WYG005076</name>
</gene>
<feature type="compositionally biased region" description="Pro residues" evidence="1">
    <location>
        <begin position="22"/>
        <end position="31"/>
    </location>
</feature>
<name>A0A6B0SC71_9CETA</name>
<protein>
    <submittedName>
        <fullName evidence="2">Uncharacterized protein</fullName>
    </submittedName>
</protein>
<feature type="compositionally biased region" description="Polar residues" evidence="1">
    <location>
        <begin position="1"/>
        <end position="10"/>
    </location>
</feature>
<reference evidence="2" key="1">
    <citation type="submission" date="2019-10" db="EMBL/GenBank/DDBJ databases">
        <title>The sequence and de novo assembly of the wild yak genome.</title>
        <authorList>
            <person name="Liu Y."/>
        </authorList>
    </citation>
    <scope>NUCLEOTIDE SEQUENCE [LARGE SCALE GENOMIC DNA]</scope>
    <source>
        <strain evidence="2">WY2019</strain>
    </source>
</reference>
<evidence type="ECO:0000313" key="3">
    <source>
        <dbReference type="Proteomes" id="UP000322234"/>
    </source>
</evidence>
<dbReference type="GO" id="GO:0043296">
    <property type="term" value="C:apical junction complex"/>
    <property type="evidence" value="ECO:0007669"/>
    <property type="project" value="TreeGrafter"/>
</dbReference>
<dbReference type="PANTHER" id="PTHR15012">
    <property type="entry name" value="APICAL PROTEIN/SHROOM-RELATED"/>
    <property type="match status" value="1"/>
</dbReference>
<evidence type="ECO:0000313" key="2">
    <source>
        <dbReference type="EMBL" id="MXQ99025.1"/>
    </source>
</evidence>
<comment type="caution">
    <text evidence="2">The sequence shown here is derived from an EMBL/GenBank/DDBJ whole genome shotgun (WGS) entry which is preliminary data.</text>
</comment>
<organism evidence="2 3">
    <name type="scientific">Bos mutus</name>
    <name type="common">wild yak</name>
    <dbReference type="NCBI Taxonomy" id="72004"/>
    <lineage>
        <taxon>Eukaryota</taxon>
        <taxon>Metazoa</taxon>
        <taxon>Chordata</taxon>
        <taxon>Craniata</taxon>
        <taxon>Vertebrata</taxon>
        <taxon>Euteleostomi</taxon>
        <taxon>Mammalia</taxon>
        <taxon>Eutheria</taxon>
        <taxon>Laurasiatheria</taxon>
        <taxon>Artiodactyla</taxon>
        <taxon>Ruminantia</taxon>
        <taxon>Pecora</taxon>
        <taxon>Bovidae</taxon>
        <taxon>Bovinae</taxon>
        <taxon>Bos</taxon>
    </lineage>
</organism>
<dbReference type="PANTHER" id="PTHR15012:SF8">
    <property type="entry name" value="PROTEIN SHROOM2"/>
    <property type="match status" value="1"/>
</dbReference>
<sequence length="121" mass="13469">MLSRSEQSYSHFCPYSLQGAKPQPPGDPGPPAKDGWASPPTLRYMKAKDRADDDLKSEELARKSSGRDKSLADILDPDVRMRTTMDLWKASSLKMSTSWKDCSNGGSCCPRCSRPGWQRSE</sequence>
<dbReference type="EMBL" id="VBQZ03000329">
    <property type="protein sequence ID" value="MXQ99025.1"/>
    <property type="molecule type" value="Genomic_DNA"/>
</dbReference>
<accession>A0A6B0SC71</accession>
<proteinExistence type="predicted"/>
<dbReference type="GO" id="GO:0007015">
    <property type="term" value="P:actin filament organization"/>
    <property type="evidence" value="ECO:0007669"/>
    <property type="project" value="TreeGrafter"/>
</dbReference>
<feature type="region of interest" description="Disordered" evidence="1">
    <location>
        <begin position="1"/>
        <end position="76"/>
    </location>
</feature>
<feature type="compositionally biased region" description="Basic and acidic residues" evidence="1">
    <location>
        <begin position="46"/>
        <end position="76"/>
    </location>
</feature>
<dbReference type="AlphaFoldDB" id="A0A6B0SC71"/>